<dbReference type="Proteomes" id="UP000658733">
    <property type="component" value="Unassembled WGS sequence"/>
</dbReference>
<sequence>MTTEILIMNRNTISMATDSAVTVEDKKAYNGVNKLFMLSNNPPMGIMIYGNANLMGVPIETIIKEFRRKYSKNSFKTVKEFMDAFLCFMEITVCNKSNPKEFFKSFIQQFEKDFYDEISKIGPNEAFKRLNEKTKGIEKNLYGVISTQDFKDNCYIFDNIIKKKFKHFIDNKKIKLKNILIKYFLMKLIGSSTGIVIAGFNEEDLFPSYSKIELLVLLDENLKCINFEEETNFQGALIKPFAIKDVIETFLQGIDTQMKLGIEKFIENNFKLYPEIILNYLLQEQIIDEKTHNKSKNALKDINPEKQVSQFFNETMENINRESVKPILESISVLPKEELSNMSESLIHITSLKTKIGNDLESVGGDVDVAIITKGDGFIWTKRKHYFNPELNSQFFERKKIFK</sequence>
<dbReference type="EMBL" id="JADIIN010000059">
    <property type="protein sequence ID" value="MBF4469147.1"/>
    <property type="molecule type" value="Genomic_DNA"/>
</dbReference>
<organism evidence="1 2">
    <name type="scientific">Methanobrevibacter arboriphilus</name>
    <dbReference type="NCBI Taxonomy" id="39441"/>
    <lineage>
        <taxon>Archaea</taxon>
        <taxon>Methanobacteriati</taxon>
        <taxon>Methanobacteriota</taxon>
        <taxon>Methanomada group</taxon>
        <taxon>Methanobacteria</taxon>
        <taxon>Methanobacteriales</taxon>
        <taxon>Methanobacteriaceae</taxon>
        <taxon>Methanobrevibacter</taxon>
    </lineage>
</organism>
<gene>
    <name evidence="1" type="ORF">ISP01_07050</name>
</gene>
<dbReference type="AlphaFoldDB" id="A0A843ACN1"/>
<proteinExistence type="predicted"/>
<accession>A0A843ACN1</accession>
<name>A0A843ACN1_METAZ</name>
<comment type="caution">
    <text evidence="1">The sequence shown here is derived from an EMBL/GenBank/DDBJ whole genome shotgun (WGS) entry which is preliminary data.</text>
</comment>
<evidence type="ECO:0000313" key="2">
    <source>
        <dbReference type="Proteomes" id="UP000658733"/>
    </source>
</evidence>
<evidence type="ECO:0000313" key="1">
    <source>
        <dbReference type="EMBL" id="MBF4469147.1"/>
    </source>
</evidence>
<protein>
    <submittedName>
        <fullName evidence="1">Uncharacterized protein</fullName>
    </submittedName>
</protein>
<reference evidence="1" key="1">
    <citation type="submission" date="2020-10" db="EMBL/GenBank/DDBJ databases">
        <title>Dehalococcoides mccartyi of a TCE/Cr reducing biochatode.</title>
        <authorList>
            <person name="Matturro B."/>
        </authorList>
    </citation>
    <scope>NUCLEOTIDE SEQUENCE</scope>
    <source>
        <strain evidence="1">Bin4</strain>
    </source>
</reference>
<dbReference type="RefSeq" id="WP_278523416.1">
    <property type="nucleotide sequence ID" value="NZ_JADIIN010000059.1"/>
</dbReference>